<dbReference type="InterPro" id="IPR051922">
    <property type="entry name" value="Bact_Sporulation_Assoc"/>
</dbReference>
<dbReference type="Proteomes" id="UP000549913">
    <property type="component" value="Unassembled WGS sequence"/>
</dbReference>
<organism evidence="2 3">
    <name type="scientific">Herbiconiux flava</name>
    <dbReference type="NCBI Taxonomy" id="881268"/>
    <lineage>
        <taxon>Bacteria</taxon>
        <taxon>Bacillati</taxon>
        <taxon>Actinomycetota</taxon>
        <taxon>Actinomycetes</taxon>
        <taxon>Micrococcales</taxon>
        <taxon>Microbacteriaceae</taxon>
        <taxon>Herbiconiux</taxon>
    </lineage>
</organism>
<dbReference type="PANTHER" id="PTHR30032:SF8">
    <property type="entry name" value="GERMINATION-SPECIFIC N-ACETYLMURAMOYL-L-ALANINE AMIDASE"/>
    <property type="match status" value="1"/>
</dbReference>
<evidence type="ECO:0000313" key="3">
    <source>
        <dbReference type="Proteomes" id="UP000549913"/>
    </source>
</evidence>
<protein>
    <submittedName>
        <fullName evidence="2">YVTN family beta-propeller protein</fullName>
    </submittedName>
</protein>
<feature type="chain" id="PRO_5039592367" evidence="1">
    <location>
        <begin position="18"/>
        <end position="639"/>
    </location>
</feature>
<dbReference type="Gene3D" id="2.130.10.10">
    <property type="entry name" value="YVTN repeat-like/Quinoprotein amine dehydrogenase"/>
    <property type="match status" value="1"/>
</dbReference>
<dbReference type="InterPro" id="IPR007253">
    <property type="entry name" value="Cell_wall-bd_2"/>
</dbReference>
<dbReference type="InterPro" id="IPR015943">
    <property type="entry name" value="WD40/YVTN_repeat-like_dom_sf"/>
</dbReference>
<dbReference type="EMBL" id="JACCBM010000001">
    <property type="protein sequence ID" value="NYD70631.1"/>
    <property type="molecule type" value="Genomic_DNA"/>
</dbReference>
<name>A0A852SP54_9MICO</name>
<keyword evidence="1" id="KW-0732">Signal</keyword>
<accession>A0A852SP54</accession>
<dbReference type="RefSeq" id="WP_179547732.1">
    <property type="nucleotide sequence ID" value="NZ_BSEW01000001.1"/>
</dbReference>
<proteinExistence type="predicted"/>
<evidence type="ECO:0000313" key="2">
    <source>
        <dbReference type="EMBL" id="NYD70631.1"/>
    </source>
</evidence>
<evidence type="ECO:0000256" key="1">
    <source>
        <dbReference type="SAM" id="SignalP"/>
    </source>
</evidence>
<gene>
    <name evidence="2" type="ORF">BJ984_001789</name>
</gene>
<comment type="caution">
    <text evidence="2">The sequence shown here is derived from an EMBL/GenBank/DDBJ whole genome shotgun (WGS) entry which is preliminary data.</text>
</comment>
<keyword evidence="3" id="KW-1185">Reference proteome</keyword>
<dbReference type="PANTHER" id="PTHR30032">
    <property type="entry name" value="N-ACETYLMURAMOYL-L-ALANINE AMIDASE-RELATED"/>
    <property type="match status" value="1"/>
</dbReference>
<reference evidence="2 3" key="1">
    <citation type="submission" date="2020-07" db="EMBL/GenBank/DDBJ databases">
        <title>Sequencing the genomes of 1000 actinobacteria strains.</title>
        <authorList>
            <person name="Klenk H.-P."/>
        </authorList>
    </citation>
    <scope>NUCLEOTIDE SEQUENCE [LARGE SCALE GENOMIC DNA]</scope>
    <source>
        <strain evidence="2 3">DSM 26474</strain>
    </source>
</reference>
<dbReference type="AlphaFoldDB" id="A0A852SP54"/>
<dbReference type="SUPFAM" id="SSF63825">
    <property type="entry name" value="YWTD domain"/>
    <property type="match status" value="1"/>
</dbReference>
<feature type="signal peptide" evidence="1">
    <location>
        <begin position="1"/>
        <end position="17"/>
    </location>
</feature>
<dbReference type="Pfam" id="PF04122">
    <property type="entry name" value="CW_binding_2"/>
    <property type="match status" value="3"/>
</dbReference>
<sequence length="639" mass="66041">MAALLCPLVVLGIFVGAAESASAYSREIDLVKIDAERIGSSFGGLGGVELDEAQNRGFVLDRSTGKVALLDLTDAGVTAAGYLSPGPPDPWTIALDDDRDVLYALDRSAPRVVLAVDVNRDSPTMGAVTASYPTGGTGAAGLAIDSDSHEIYVINASSNDVSVIKVPSGETRSVPTGREPVDIVVDSSSHRAFVASTIDRSITTIFPSGSSTVQTENRALMMAQCGGDLYTITDRPTGYHVEKFDTGLRRLTVSSPLGTIPDDMIADCPRHALYLSNGTIGVPGMQALRTDDLRLEGATPEDSLDGLALDTRGRLYASETTRTAGSSVQVFEPQMSPLPSVDRVGGADRFAVSAALSAGSFSSGVGTVFIASGTGFADALSGSAAAGKRNGPVLLVTKDGIPTPVADELTRLKPRRIVVLGGTAAVGSDVERQLRGYSSSVSRIGGADRFVVSAAISAATFDPYPSIVYLASGATFPDALSGSAAAGRAQAPVLLVQKDGIPDAIAKELARLQPTEIVVLGGPDAIAEPVYDEAAQLAPTSRISGADRFAVSADISAQRFHDGTFTAYVASGENFPDALSGSAVAIKEGSPVLLVTRDAVPAVVEAELRRLRPYRIVVLGGPAAVSTKVEQQLADYLSG</sequence>